<feature type="region of interest" description="Disordered" evidence="8">
    <location>
        <begin position="84"/>
        <end position="116"/>
    </location>
</feature>
<feature type="transmembrane region" description="Helical" evidence="9">
    <location>
        <begin position="542"/>
        <end position="562"/>
    </location>
</feature>
<dbReference type="InterPro" id="IPR027417">
    <property type="entry name" value="P-loop_NTPase"/>
</dbReference>
<name>A0A7R9QJU8_9ACAR</name>
<dbReference type="PANTHER" id="PTHR19229:SF250">
    <property type="entry name" value="ABC TRANSPORTER DOMAIN-CONTAINING PROTEIN-RELATED"/>
    <property type="match status" value="1"/>
</dbReference>
<feature type="transmembrane region" description="Helical" evidence="9">
    <location>
        <begin position="582"/>
        <end position="603"/>
    </location>
</feature>
<dbReference type="PROSITE" id="PS00211">
    <property type="entry name" value="ABC_TRANSPORTER_1"/>
    <property type="match status" value="2"/>
</dbReference>
<evidence type="ECO:0000259" key="10">
    <source>
        <dbReference type="PROSITE" id="PS50157"/>
    </source>
</evidence>
<feature type="domain" description="ABC transporter" evidence="11">
    <location>
        <begin position="1693"/>
        <end position="1927"/>
    </location>
</feature>
<gene>
    <name evidence="12" type="ORF">ONB1V03_LOCUS5965</name>
</gene>
<dbReference type="Pfam" id="PF00005">
    <property type="entry name" value="ABC_tran"/>
    <property type="match status" value="2"/>
</dbReference>
<keyword evidence="7" id="KW-0862">Zinc</keyword>
<dbReference type="InterPro" id="IPR013525">
    <property type="entry name" value="ABC2_TM"/>
</dbReference>
<dbReference type="FunFam" id="3.40.50.300:FF:000933">
    <property type="entry name" value="ABC transporter A family member 7"/>
    <property type="match status" value="1"/>
</dbReference>
<evidence type="ECO:0000256" key="7">
    <source>
        <dbReference type="PROSITE-ProRule" id="PRU00042"/>
    </source>
</evidence>
<dbReference type="Pfam" id="PF23321">
    <property type="entry name" value="R1_ABCA1"/>
    <property type="match status" value="1"/>
</dbReference>
<keyword evidence="5 9" id="KW-1133">Transmembrane helix</keyword>
<accession>A0A7R9QJU8</accession>
<dbReference type="InterPro" id="IPR013087">
    <property type="entry name" value="Znf_C2H2_type"/>
</dbReference>
<dbReference type="Gene3D" id="3.40.50.300">
    <property type="entry name" value="P-loop containing nucleotide triphosphate hydrolases"/>
    <property type="match status" value="2"/>
</dbReference>
<feature type="transmembrane region" description="Helical" evidence="9">
    <location>
        <begin position="1420"/>
        <end position="1439"/>
    </location>
</feature>
<dbReference type="GO" id="GO:0008270">
    <property type="term" value="F:zinc ion binding"/>
    <property type="evidence" value="ECO:0007669"/>
    <property type="project" value="UniProtKB-KW"/>
</dbReference>
<keyword evidence="4" id="KW-0067">ATP-binding</keyword>
<evidence type="ECO:0000256" key="4">
    <source>
        <dbReference type="ARBA" id="ARBA00022840"/>
    </source>
</evidence>
<dbReference type="OrthoDB" id="6512918at2759"/>
<evidence type="ECO:0000256" key="8">
    <source>
        <dbReference type="SAM" id="MobiDB-lite"/>
    </source>
</evidence>
<dbReference type="GO" id="GO:0016887">
    <property type="term" value="F:ATP hydrolysis activity"/>
    <property type="evidence" value="ECO:0007669"/>
    <property type="project" value="InterPro"/>
</dbReference>
<dbReference type="InterPro" id="IPR056264">
    <property type="entry name" value="R2_ABCA1-4-like"/>
</dbReference>
<dbReference type="Pfam" id="PF12698">
    <property type="entry name" value="ABC2_membrane_3"/>
    <property type="match status" value="2"/>
</dbReference>
<feature type="domain" description="ABC transporter" evidence="11">
    <location>
        <begin position="773"/>
        <end position="1011"/>
    </location>
</feature>
<dbReference type="FunFam" id="3.40.50.300:FF:000327">
    <property type="entry name" value="ATP-binding cassette sub-family A member 3"/>
    <property type="match status" value="1"/>
</dbReference>
<evidence type="ECO:0000313" key="12">
    <source>
        <dbReference type="EMBL" id="CAD7646891.1"/>
    </source>
</evidence>
<dbReference type="EMBL" id="CAJPVJ010002557">
    <property type="protein sequence ID" value="CAG2166443.1"/>
    <property type="molecule type" value="Genomic_DNA"/>
</dbReference>
<feature type="transmembrane region" description="Helical" evidence="9">
    <location>
        <begin position="1483"/>
        <end position="1507"/>
    </location>
</feature>
<evidence type="ECO:0000256" key="2">
    <source>
        <dbReference type="ARBA" id="ARBA00022692"/>
    </source>
</evidence>
<dbReference type="GO" id="GO:0140359">
    <property type="term" value="F:ABC-type transporter activity"/>
    <property type="evidence" value="ECO:0007669"/>
    <property type="project" value="InterPro"/>
</dbReference>
<evidence type="ECO:0000256" key="1">
    <source>
        <dbReference type="ARBA" id="ARBA00004141"/>
    </source>
</evidence>
<dbReference type="PROSITE" id="PS50157">
    <property type="entry name" value="ZINC_FINGER_C2H2_2"/>
    <property type="match status" value="1"/>
</dbReference>
<comment type="subcellular location">
    <subcellularLocation>
        <location evidence="1">Membrane</location>
        <topology evidence="1">Multi-pass membrane protein</topology>
    </subcellularLocation>
</comment>
<dbReference type="InterPro" id="IPR017871">
    <property type="entry name" value="ABC_transporter-like_CS"/>
</dbReference>
<evidence type="ECO:0000313" key="13">
    <source>
        <dbReference type="Proteomes" id="UP000728032"/>
    </source>
</evidence>
<evidence type="ECO:0000256" key="9">
    <source>
        <dbReference type="SAM" id="Phobius"/>
    </source>
</evidence>
<dbReference type="InterPro" id="IPR026082">
    <property type="entry name" value="ABCA"/>
</dbReference>
<dbReference type="Proteomes" id="UP000728032">
    <property type="component" value="Unassembled WGS sequence"/>
</dbReference>
<feature type="transmembrane region" description="Helical" evidence="9">
    <location>
        <begin position="610"/>
        <end position="627"/>
    </location>
</feature>
<evidence type="ECO:0000256" key="6">
    <source>
        <dbReference type="ARBA" id="ARBA00023136"/>
    </source>
</evidence>
<organism evidence="12">
    <name type="scientific">Oppiella nova</name>
    <dbReference type="NCBI Taxonomy" id="334625"/>
    <lineage>
        <taxon>Eukaryota</taxon>
        <taxon>Metazoa</taxon>
        <taxon>Ecdysozoa</taxon>
        <taxon>Arthropoda</taxon>
        <taxon>Chelicerata</taxon>
        <taxon>Arachnida</taxon>
        <taxon>Acari</taxon>
        <taxon>Acariformes</taxon>
        <taxon>Sarcoptiformes</taxon>
        <taxon>Oribatida</taxon>
        <taxon>Brachypylina</taxon>
        <taxon>Oppioidea</taxon>
        <taxon>Oppiidae</taxon>
        <taxon>Oppiella</taxon>
    </lineage>
</organism>
<feature type="domain" description="C2H2-type" evidence="10">
    <location>
        <begin position="126"/>
        <end position="156"/>
    </location>
</feature>
<dbReference type="GO" id="GO:0016020">
    <property type="term" value="C:membrane"/>
    <property type="evidence" value="ECO:0007669"/>
    <property type="project" value="UniProtKB-SubCell"/>
</dbReference>
<dbReference type="SUPFAM" id="SSF52540">
    <property type="entry name" value="P-loop containing nucleoside triphosphate hydrolases"/>
    <property type="match status" value="2"/>
</dbReference>
<feature type="transmembrane region" description="Helical" evidence="9">
    <location>
        <begin position="1601"/>
        <end position="1622"/>
    </location>
</feature>
<dbReference type="SMART" id="SM00382">
    <property type="entry name" value="AAA"/>
    <property type="match status" value="2"/>
</dbReference>
<keyword evidence="3" id="KW-0547">Nucleotide-binding</keyword>
<feature type="transmembrane region" description="Helical" evidence="9">
    <location>
        <begin position="1451"/>
        <end position="1471"/>
    </location>
</feature>
<feature type="transmembrane region" description="Helical" evidence="9">
    <location>
        <begin position="279"/>
        <end position="299"/>
    </location>
</feature>
<feature type="compositionally biased region" description="Basic and acidic residues" evidence="8">
    <location>
        <begin position="87"/>
        <end position="104"/>
    </location>
</feature>
<dbReference type="EMBL" id="OC917382">
    <property type="protein sequence ID" value="CAD7646891.1"/>
    <property type="molecule type" value="Genomic_DNA"/>
</dbReference>
<dbReference type="PANTHER" id="PTHR19229">
    <property type="entry name" value="ATP-BINDING CASSETTE TRANSPORTER SUBFAMILY A ABCA"/>
    <property type="match status" value="1"/>
</dbReference>
<proteinExistence type="predicted"/>
<keyword evidence="2 9" id="KW-0812">Transmembrane</keyword>
<keyword evidence="7" id="KW-0479">Metal-binding</keyword>
<feature type="transmembrane region" description="Helical" evidence="9">
    <location>
        <begin position="694"/>
        <end position="715"/>
    </location>
</feature>
<keyword evidence="6 9" id="KW-0472">Membrane</keyword>
<feature type="transmembrane region" description="Helical" evidence="9">
    <location>
        <begin position="502"/>
        <end position="522"/>
    </location>
</feature>
<dbReference type="CDD" id="cd03263">
    <property type="entry name" value="ABC_subfamily_A"/>
    <property type="match status" value="2"/>
</dbReference>
<sequence>MYAMISERMDVLKSRFLATEQLIDDHLVSSAVSESQLRRVSRLLVGLRAEVDGLSAVLVAVEDDNENELIARESHLKTIRRQLLATEEDKPQSDDHDVRHDSRPAMKSTLGSVGRKGGRKVSEIRFKCNYHLCGKAYKTSAGFVAHLKRFHSKPQMSANAVKKKRKCPKLKCVYCGAGITTCREREGSALRPNQSSGVDCWVGPASEGKSGSQAEAESHYNCRQLLKVLLKRSIAFISFGDTFSVKVLSLLAIKRMAPLVLKQLWILLWKSWIIRKRHWVSALFELLFPIALTLIMAYVRYNTTKGQSLDRQESWTGPVLFDRADQQKNFSIADLFWAGEGTNRSRYSVFYAPNNSATNEFMREFESKYRLKAVKGFSTADELATKLYKSEEEKYEYGVEFIEKPDSKQSLKVKIRVKNDEMVKLVKQTFADDMATKPTGDSTTYEDGFTSLQIALSERFVEQLMAGKARDLEVSQVSTHRIPYPKYLEISGNEGGLSGVQMAGMMIVTGYVIICPLIVKRITDEKVAKAKEMLRMMGMSDWVFWGSHFISFFVVMVVQSAVNTVLYIYGFGALPYVLYSNGWIFFVALVLFNITSILSSMVLTTVFNRPIIAVVVSVLLFMLSQSVPMNLLDPTYNANLDIEATHPWRILTCMLPNAAMGWIFGLMSKCESNGYGVSWNNLWDEVPNFGHMSVGYVMLLQFISIFFYGLLIWYVDNVWPFQFGIPKPLHYPFLPSYWLPNRDHNRTAPVDNSAVDHNANHFEREPTNAKVGIKCQHLRKVFRGVKKVAVNDVSLNIYCGQITVLLGHNGAGKTTTMNMITGIFPPSQGTALIDGYDIRTETKEARRSMALCPQDNIVYNELSVAEHLRLYAVLKDHPTADIDREVDHILGVISLADKRNALANQLSGGMKRKLCLGIAMVANSKILILDEPTSGMDPEARRHIWDVLQNIREERTILLTTHYMEEADLIRVFAQQLGDRIAIMSEGGVKCCGTPMFLKKAFGAGYQLRIAKGSKFSAQKVLSIVRQYLPNASIKSEIHSEIIYSLESDDKTDETQNSSPLLAQLFSQLESRKAELDVDTCGLTVTTMEDVFIRVGNEFEAPDVALNGHHGSKQTLDVDSNDILFATVEKNTGFALWFQHFRALFLKRFHFAKRYWPMVVLQSVVPGLLFMFHQEESWALFLKRFHFAKRYWPMVVLQSVVPGLLFMCILLLDQSIKKSLVEEVRDLNLSSNLYGKTDGFIRSSVDSSLTSAYESVAKTRQQVSVTPITENPNNWTLRDPKLVADIPRYLKTYLMGAEISGEKKKLQLTPWYNKEGVHSLPQSLNLLYESLLQYLLPDEKPTIEIHNHPVASDHTMTAIKMVRITLIVSCLLLVPLTVPLIGASYVLFPIHERVSNSKLLQLMTGISSTTFWAASYLFDLINHFIASIFLFIIFAIFDWNKVFIGSTSNGVGLFLMFFLFGVSAIPLSYLFSLRLKLPSTGYAVLVIILLLTGLVLVLTLGILDLMISFGSTFMTRETLDALIMASRILPVFSMSYGIQKLYKVGSYQKACRDSSPELLIKACMPGLRKDDPYYGCCEDLCHKDGDCYYELNTLRFDDKGVAVEFLFLIGTGVFFLFLLWLIEGNFERILYFFENRRKNGKTSEKPTTNGVMIDVTTGQWVQPMAAEDSDVTAEKRRIADLTQNFGHLSNDAIVVNDLSKRFGKLIPFQAVDHLSFGVHKEECFGLLGVNGAGKTTTFRMLTGDETLSEGNAWIQGLGLRQELKAFQKQIGYCPQFDALLNRMTGRETLYMFCRLRGMKERVIGNYVRDLVAMVDLGKHVDKCTQTYSGGNKRKLSLAIALCAAPPVIFLDEPTSGVDPTARRKIWATLASLQERYGSAFILTSHSMEECEALCSRVAIMVNGQFQCLGSVQHLRTKFGQGFTVMVKLRRDLGIHNVLLSKWSCFHTCVLSPVDQSAYMADIQTEFQKRMPSAVLKDVHQCLLHYHIADTRTLWSSMFAAMEDMKAKYSLEDYVISDTTLEQIFLSFARKQR</sequence>
<protein>
    <recommendedName>
        <fullName evidence="14">ATP-binding cassette sub-family A member 3</fullName>
    </recommendedName>
</protein>
<evidence type="ECO:0000259" key="11">
    <source>
        <dbReference type="PROSITE" id="PS50893"/>
    </source>
</evidence>
<dbReference type="PROSITE" id="PS50893">
    <property type="entry name" value="ABC_TRANSPORTER_2"/>
    <property type="match status" value="2"/>
</dbReference>
<keyword evidence="13" id="KW-1185">Reference proteome</keyword>
<dbReference type="GO" id="GO:0005319">
    <property type="term" value="F:lipid transporter activity"/>
    <property type="evidence" value="ECO:0007669"/>
    <property type="project" value="TreeGrafter"/>
</dbReference>
<dbReference type="GO" id="GO:0005524">
    <property type="term" value="F:ATP binding"/>
    <property type="evidence" value="ECO:0007669"/>
    <property type="project" value="UniProtKB-KW"/>
</dbReference>
<evidence type="ECO:0000256" key="5">
    <source>
        <dbReference type="ARBA" id="ARBA00022989"/>
    </source>
</evidence>
<reference evidence="12" key="1">
    <citation type="submission" date="2020-11" db="EMBL/GenBank/DDBJ databases">
        <authorList>
            <person name="Tran Van P."/>
        </authorList>
    </citation>
    <scope>NUCLEOTIDE SEQUENCE</scope>
</reference>
<keyword evidence="7" id="KW-0863">Zinc-finger</keyword>
<dbReference type="InterPro" id="IPR003593">
    <property type="entry name" value="AAA+_ATPase"/>
</dbReference>
<dbReference type="InterPro" id="IPR003439">
    <property type="entry name" value="ABC_transporter-like_ATP-bd"/>
</dbReference>
<feature type="transmembrane region" description="Helical" evidence="9">
    <location>
        <begin position="1364"/>
        <end position="1388"/>
    </location>
</feature>
<evidence type="ECO:0000256" key="3">
    <source>
        <dbReference type="ARBA" id="ARBA00022741"/>
    </source>
</evidence>
<evidence type="ECO:0008006" key="14">
    <source>
        <dbReference type="Google" id="ProtNLM"/>
    </source>
</evidence>
<feature type="transmembrane region" description="Helical" evidence="9">
    <location>
        <begin position="1192"/>
        <end position="1212"/>
    </location>
</feature>
<dbReference type="PROSITE" id="PS00028">
    <property type="entry name" value="ZINC_FINGER_C2H2_1"/>
    <property type="match status" value="1"/>
</dbReference>